<feature type="compositionally biased region" description="Polar residues" evidence="1">
    <location>
        <begin position="1"/>
        <end position="12"/>
    </location>
</feature>
<gene>
    <name evidence="3" type="ORF">Rhopal_007623-T1</name>
</gene>
<keyword evidence="4" id="KW-1185">Reference proteome</keyword>
<feature type="compositionally biased region" description="Acidic residues" evidence="1">
    <location>
        <begin position="24"/>
        <end position="53"/>
    </location>
</feature>
<feature type="region of interest" description="Disordered" evidence="1">
    <location>
        <begin position="1"/>
        <end position="61"/>
    </location>
</feature>
<dbReference type="EMBL" id="BQKY01000017">
    <property type="protein sequence ID" value="GJN94540.1"/>
    <property type="molecule type" value="Genomic_DNA"/>
</dbReference>
<sequence length="458" mass="51758">MSDRSSSLSPVTESIPELTRTVDSAEEGSDSEGDEEDEDEEDEVESYEDETDDSASSASSGAPAATWFRCAVLPTELVSLILDQLDLADVARCRLVSRAFKALIGVLSLKVAVEEGHGDGEYFFGFLTKREAVRLAVARSPRWRNSVRRLELNFYEAGHPGQQPGIWEDLPLDAPEHATDGTWLDRSWLYDLHESFPDVVELVVDVAEGAFSYDPPDFYPWKRLRRLEQHAFDAKAIVANPHLVHLETWIGALGLSVESPPSLETLVLRDPGTVIRDPEGGSRQVDWFLSSSAFSLQKLSLSWSLAYSDPVPDRLYSLRELTLDIGTTEIWSRLSLLRSLCSLPRTLAAFTLTVDPYTREVDPEDLASTWYYPAHLPKRLRQLRLPEQHTLPTAFLPLIEQEHFRKLERLELDAAWSRNQFLGRPDDRVQIWHKGEMLLLDVACGDSGIELWTVHEEM</sequence>
<dbReference type="InterPro" id="IPR036047">
    <property type="entry name" value="F-box-like_dom_sf"/>
</dbReference>
<name>A0AAV5GX48_9BASI</name>
<evidence type="ECO:0000313" key="4">
    <source>
        <dbReference type="Proteomes" id="UP001342314"/>
    </source>
</evidence>
<organism evidence="3 4">
    <name type="scientific">Rhodotorula paludigena</name>
    <dbReference type="NCBI Taxonomy" id="86838"/>
    <lineage>
        <taxon>Eukaryota</taxon>
        <taxon>Fungi</taxon>
        <taxon>Dikarya</taxon>
        <taxon>Basidiomycota</taxon>
        <taxon>Pucciniomycotina</taxon>
        <taxon>Microbotryomycetes</taxon>
        <taxon>Sporidiobolales</taxon>
        <taxon>Sporidiobolaceae</taxon>
        <taxon>Rhodotorula</taxon>
    </lineage>
</organism>
<dbReference type="Pfam" id="PF00646">
    <property type="entry name" value="F-box"/>
    <property type="match status" value="1"/>
</dbReference>
<dbReference type="SUPFAM" id="SSF81383">
    <property type="entry name" value="F-box domain"/>
    <property type="match status" value="1"/>
</dbReference>
<dbReference type="Gene3D" id="1.20.1280.50">
    <property type="match status" value="1"/>
</dbReference>
<dbReference type="AlphaFoldDB" id="A0AAV5GX48"/>
<evidence type="ECO:0000256" key="1">
    <source>
        <dbReference type="SAM" id="MobiDB-lite"/>
    </source>
</evidence>
<proteinExistence type="predicted"/>
<reference evidence="3 4" key="1">
    <citation type="submission" date="2021-12" db="EMBL/GenBank/DDBJ databases">
        <title>High titer production of polyol ester of fatty acids by Rhodotorula paludigena BS15 towards product separation-free biomass refinery.</title>
        <authorList>
            <person name="Mano J."/>
            <person name="Ono H."/>
            <person name="Tanaka T."/>
            <person name="Naito K."/>
            <person name="Sushida H."/>
            <person name="Ike M."/>
            <person name="Tokuyasu K."/>
            <person name="Kitaoka M."/>
        </authorList>
    </citation>
    <scope>NUCLEOTIDE SEQUENCE [LARGE SCALE GENOMIC DNA]</scope>
    <source>
        <strain evidence="3 4">BS15</strain>
    </source>
</reference>
<accession>A0AAV5GX48</accession>
<dbReference type="PROSITE" id="PS50181">
    <property type="entry name" value="FBOX"/>
    <property type="match status" value="1"/>
</dbReference>
<dbReference type="InterPro" id="IPR001810">
    <property type="entry name" value="F-box_dom"/>
</dbReference>
<comment type="caution">
    <text evidence="3">The sequence shown here is derived from an EMBL/GenBank/DDBJ whole genome shotgun (WGS) entry which is preliminary data.</text>
</comment>
<protein>
    <recommendedName>
        <fullName evidence="2">F-box domain-containing protein</fullName>
    </recommendedName>
</protein>
<dbReference type="SMART" id="SM00256">
    <property type="entry name" value="FBOX"/>
    <property type="match status" value="1"/>
</dbReference>
<dbReference type="Proteomes" id="UP001342314">
    <property type="component" value="Unassembled WGS sequence"/>
</dbReference>
<dbReference type="CDD" id="cd09917">
    <property type="entry name" value="F-box_SF"/>
    <property type="match status" value="1"/>
</dbReference>
<feature type="domain" description="F-box" evidence="2">
    <location>
        <begin position="67"/>
        <end position="104"/>
    </location>
</feature>
<evidence type="ECO:0000313" key="3">
    <source>
        <dbReference type="EMBL" id="GJN94540.1"/>
    </source>
</evidence>
<evidence type="ECO:0000259" key="2">
    <source>
        <dbReference type="PROSITE" id="PS50181"/>
    </source>
</evidence>